<proteinExistence type="predicted"/>
<reference evidence="1" key="1">
    <citation type="submission" date="2018-05" db="EMBL/GenBank/DDBJ databases">
        <authorList>
            <person name="Lanie J.A."/>
            <person name="Ng W.-L."/>
            <person name="Kazmierczak K.M."/>
            <person name="Andrzejewski T.M."/>
            <person name="Davidsen T.M."/>
            <person name="Wayne K.J."/>
            <person name="Tettelin H."/>
            <person name="Glass J.I."/>
            <person name="Rusch D."/>
            <person name="Podicherti R."/>
            <person name="Tsui H.-C.T."/>
            <person name="Winkler M.E."/>
        </authorList>
    </citation>
    <scope>NUCLEOTIDE SEQUENCE</scope>
</reference>
<organism evidence="1">
    <name type="scientific">marine metagenome</name>
    <dbReference type="NCBI Taxonomy" id="408172"/>
    <lineage>
        <taxon>unclassified sequences</taxon>
        <taxon>metagenomes</taxon>
        <taxon>ecological metagenomes</taxon>
    </lineage>
</organism>
<dbReference type="EMBL" id="UINC01163560">
    <property type="protein sequence ID" value="SVD63935.1"/>
    <property type="molecule type" value="Genomic_DNA"/>
</dbReference>
<protein>
    <submittedName>
        <fullName evidence="1">Uncharacterized protein</fullName>
    </submittedName>
</protein>
<evidence type="ECO:0000313" key="1">
    <source>
        <dbReference type="EMBL" id="SVD63935.1"/>
    </source>
</evidence>
<accession>A0A382X015</accession>
<dbReference type="AlphaFoldDB" id="A0A382X015"/>
<name>A0A382X015_9ZZZZ</name>
<gene>
    <name evidence="1" type="ORF">METZ01_LOCUS416789</name>
</gene>
<sequence length="34" mass="3474">MAKLTLEQASAIVEGALARGRADGHEPLAVAVLD</sequence>
<feature type="non-terminal residue" evidence="1">
    <location>
        <position position="34"/>
    </location>
</feature>